<feature type="compositionally biased region" description="Low complexity" evidence="4">
    <location>
        <begin position="15"/>
        <end position="30"/>
    </location>
</feature>
<keyword evidence="2" id="KW-0067">ATP-binding</keyword>
<keyword evidence="3" id="KW-0175">Coiled coil</keyword>
<evidence type="ECO:0000313" key="6">
    <source>
        <dbReference type="EMBL" id="MEA5517641.1"/>
    </source>
</evidence>
<feature type="domain" description="CobQ/CobB/MinD/ParA nucleotide binding" evidence="5">
    <location>
        <begin position="555"/>
        <end position="729"/>
    </location>
</feature>
<dbReference type="NCBIfam" id="TIGR01007">
    <property type="entry name" value="eps_fam"/>
    <property type="match status" value="1"/>
</dbReference>
<dbReference type="PANTHER" id="PTHR32309">
    <property type="entry name" value="TYROSINE-PROTEIN KINASE"/>
    <property type="match status" value="1"/>
</dbReference>
<evidence type="ECO:0000256" key="3">
    <source>
        <dbReference type="SAM" id="Coils"/>
    </source>
</evidence>
<dbReference type="InterPro" id="IPR027417">
    <property type="entry name" value="P-loop_NTPase"/>
</dbReference>
<dbReference type="CDD" id="cd05387">
    <property type="entry name" value="BY-kinase"/>
    <property type="match status" value="1"/>
</dbReference>
<dbReference type="Pfam" id="PF01656">
    <property type="entry name" value="CbiA"/>
    <property type="match status" value="1"/>
</dbReference>
<dbReference type="EMBL" id="JAYGHT010000002">
    <property type="protein sequence ID" value="MEA5517641.1"/>
    <property type="molecule type" value="Genomic_DNA"/>
</dbReference>
<organism evidence="6 7">
    <name type="scientific">Limnoraphis robusta CCNP1315</name>
    <dbReference type="NCBI Taxonomy" id="3110306"/>
    <lineage>
        <taxon>Bacteria</taxon>
        <taxon>Bacillati</taxon>
        <taxon>Cyanobacteriota</taxon>
        <taxon>Cyanophyceae</taxon>
        <taxon>Oscillatoriophycideae</taxon>
        <taxon>Oscillatoriales</taxon>
        <taxon>Sirenicapillariaceae</taxon>
        <taxon>Limnoraphis</taxon>
    </lineage>
</organism>
<feature type="region of interest" description="Disordered" evidence="4">
    <location>
        <begin position="1"/>
        <end position="31"/>
    </location>
</feature>
<keyword evidence="6" id="KW-0808">Transferase</keyword>
<sequence length="754" mass="84448">MQRDTVAFDSGELKASQFSEETEEATASSQGGLNLGPLLRTIQRKILLIVGLTGAAGMAANHYLIQEPTATYPGHFQMLVEPVSSTDKLADPLTLTRTQGNPNENLFSLDYPTQLKILKSPKILDEIVNQVQAEYPEFTLQDIQKNLKVERLVGENKRFDVTKILEIKYQGSDRDLVERVLEETAKRYEKYSVEERSSGIEEGVKFIDAQLPDLERRVNSYQTELQNLQQDYQLVNPETRAQELYEQIRVLESQSNEAQRLLQELRTQYVNLQAQLNFTPNEALAASALSEAPNRTQLLASLAEIEREIAKQSAVYNDNTPEMQLLLQQRANIQQLLDQETQQVLGENSANISPNSSVLGFQSSIRQQLISQLVDVSNQIEMLEVRLAGLQESQSRFERQAQVLPSISRKYAQLQQQLELANGNYKRFLEQREKLLLEYAQDNVPWQVISPPQIDEETIEDNSQETLMMGIVGGLVAGLVLAILLEKLQNIFYTIDDLKGAVKHPMLGIIPRQKRKSVFELFSSSQQKQSRFMDAFDVLYANVRFLYGDSSLRSLAVCSAESGDGKSTVALHLAQTIASMGQKVLIVDANLRHPQLHQSLGLPNQKGLSNLLTDNRIAPSILIQQSQMADNLFALTAGTPTAAAIKLLGSAQMRHIVDELQKTFDLVIYDTPQLRDYTDASFLCGHLDGLLLVVGIAKTHQSVTQDVLAQLEKFRLPCLGVVANHAKKGQASTNPPYLLQTMPVHKTEEVEQLI</sequence>
<dbReference type="InterPro" id="IPR002586">
    <property type="entry name" value="CobQ/CobB/MinD/ParA_Nub-bd_dom"/>
</dbReference>
<dbReference type="Gene3D" id="3.40.50.300">
    <property type="entry name" value="P-loop containing nucleotide triphosphate hydrolases"/>
    <property type="match status" value="1"/>
</dbReference>
<keyword evidence="7" id="KW-1185">Reference proteome</keyword>
<evidence type="ECO:0000259" key="5">
    <source>
        <dbReference type="Pfam" id="PF01656"/>
    </source>
</evidence>
<dbReference type="PANTHER" id="PTHR32309:SF13">
    <property type="entry name" value="FERRIC ENTEROBACTIN TRANSPORT PROTEIN FEPE"/>
    <property type="match status" value="1"/>
</dbReference>
<evidence type="ECO:0000256" key="1">
    <source>
        <dbReference type="ARBA" id="ARBA00022741"/>
    </source>
</evidence>
<dbReference type="EC" id="2.7.10.2" evidence="6"/>
<name>A0ABU5TSL9_9CYAN</name>
<feature type="coiled-coil region" evidence="3">
    <location>
        <begin position="211"/>
        <end position="275"/>
    </location>
</feature>
<keyword evidence="1" id="KW-0547">Nucleotide-binding</keyword>
<comment type="caution">
    <text evidence="6">The sequence shown here is derived from an EMBL/GenBank/DDBJ whole genome shotgun (WGS) entry which is preliminary data.</text>
</comment>
<accession>A0ABU5TSL9</accession>
<dbReference type="InterPro" id="IPR005702">
    <property type="entry name" value="Wzc-like_C"/>
</dbReference>
<dbReference type="Proteomes" id="UP001301728">
    <property type="component" value="Unassembled WGS sequence"/>
</dbReference>
<dbReference type="RefSeq" id="WP_323272699.1">
    <property type="nucleotide sequence ID" value="NZ_JAYGHT010000002.1"/>
</dbReference>
<evidence type="ECO:0000256" key="2">
    <source>
        <dbReference type="ARBA" id="ARBA00022840"/>
    </source>
</evidence>
<protein>
    <submittedName>
        <fullName evidence="6">Polysaccharide biosynthesis tyrosine autokinase</fullName>
        <ecNumber evidence="6">2.7.10.2</ecNumber>
    </submittedName>
</protein>
<gene>
    <name evidence="6" type="ORF">VB854_01630</name>
</gene>
<evidence type="ECO:0000313" key="7">
    <source>
        <dbReference type="Proteomes" id="UP001301728"/>
    </source>
</evidence>
<proteinExistence type="predicted"/>
<dbReference type="InterPro" id="IPR050445">
    <property type="entry name" value="Bact_polysacc_biosynth/exp"/>
</dbReference>
<evidence type="ECO:0000256" key="4">
    <source>
        <dbReference type="SAM" id="MobiDB-lite"/>
    </source>
</evidence>
<dbReference type="SUPFAM" id="SSF52540">
    <property type="entry name" value="P-loop containing nucleoside triphosphate hydrolases"/>
    <property type="match status" value="1"/>
</dbReference>
<reference evidence="6 7" key="1">
    <citation type="submission" date="2023-12" db="EMBL/GenBank/DDBJ databases">
        <title>Baltic Sea Cyanobacteria.</title>
        <authorList>
            <person name="Delbaje E."/>
            <person name="Fewer D.P."/>
            <person name="Shishido T.K."/>
        </authorList>
    </citation>
    <scope>NUCLEOTIDE SEQUENCE [LARGE SCALE GENOMIC DNA]</scope>
    <source>
        <strain evidence="6 7">CCNP 1315</strain>
    </source>
</reference>
<feature type="coiled-coil region" evidence="3">
    <location>
        <begin position="323"/>
        <end position="438"/>
    </location>
</feature>
<dbReference type="GO" id="GO:0004715">
    <property type="term" value="F:non-membrane spanning protein tyrosine kinase activity"/>
    <property type="evidence" value="ECO:0007669"/>
    <property type="project" value="UniProtKB-EC"/>
</dbReference>